<dbReference type="AlphaFoldDB" id="A0A662Z381"/>
<evidence type="ECO:0000256" key="1">
    <source>
        <dbReference type="PROSITE-ProRule" id="PRU01282"/>
    </source>
</evidence>
<dbReference type="SUPFAM" id="SSF52833">
    <property type="entry name" value="Thioredoxin-like"/>
    <property type="match status" value="1"/>
</dbReference>
<dbReference type="EMBL" id="FOIT01000003">
    <property type="protein sequence ID" value="SEW01257.1"/>
    <property type="molecule type" value="Genomic_DNA"/>
</dbReference>
<dbReference type="PANTHER" id="PTHR30041:SF8">
    <property type="entry name" value="PROTEIN YFFB"/>
    <property type="match status" value="1"/>
</dbReference>
<dbReference type="Proteomes" id="UP000243605">
    <property type="component" value="Unassembled WGS sequence"/>
</dbReference>
<dbReference type="InterPro" id="IPR036249">
    <property type="entry name" value="Thioredoxin-like_sf"/>
</dbReference>
<dbReference type="InterPro" id="IPR006660">
    <property type="entry name" value="Arsenate_reductase-like"/>
</dbReference>
<evidence type="ECO:0000313" key="3">
    <source>
        <dbReference type="Proteomes" id="UP000243605"/>
    </source>
</evidence>
<accession>A0A662Z381</accession>
<dbReference type="RefSeq" id="WP_091474855.1">
    <property type="nucleotide sequence ID" value="NZ_FOIT01000003.1"/>
</dbReference>
<comment type="similarity">
    <text evidence="1">Belongs to the ArsC family.</text>
</comment>
<dbReference type="OrthoDB" id="9794155at2"/>
<dbReference type="PROSITE" id="PS51353">
    <property type="entry name" value="ARSC"/>
    <property type="match status" value="1"/>
</dbReference>
<proteinExistence type="inferred from homology"/>
<keyword evidence="3" id="KW-1185">Reference proteome</keyword>
<dbReference type="InterPro" id="IPR006504">
    <property type="entry name" value="Tscrpt_reg_Spx/MgsR"/>
</dbReference>
<sequence length="118" mass="13531">MVKIYGYKKCSTCMKAKKFLSENNKDVTFIDMVEDRLDKDTISDVIAQSGEDIDSFFNTRGKKFKELELKDKLPAMSDDEKLDVLASDGMLIKRPITVSRDAVVIGFNENTYRETFKL</sequence>
<dbReference type="NCBIfam" id="TIGR01617">
    <property type="entry name" value="arsC_related"/>
    <property type="match status" value="1"/>
</dbReference>
<organism evidence="2 3">
    <name type="scientific">Aliicoccus persicus</name>
    <dbReference type="NCBI Taxonomy" id="930138"/>
    <lineage>
        <taxon>Bacteria</taxon>
        <taxon>Bacillati</taxon>
        <taxon>Bacillota</taxon>
        <taxon>Bacilli</taxon>
        <taxon>Bacillales</taxon>
        <taxon>Staphylococcaceae</taxon>
        <taxon>Aliicoccus</taxon>
    </lineage>
</organism>
<gene>
    <name evidence="2" type="ORF">SAMN05192557_1219</name>
</gene>
<dbReference type="Gene3D" id="3.40.30.10">
    <property type="entry name" value="Glutaredoxin"/>
    <property type="match status" value="1"/>
</dbReference>
<name>A0A662Z381_9STAP</name>
<protein>
    <submittedName>
        <fullName evidence="2">Arsenate reductase</fullName>
    </submittedName>
</protein>
<dbReference type="Pfam" id="PF03960">
    <property type="entry name" value="ArsC"/>
    <property type="match status" value="1"/>
</dbReference>
<reference evidence="2 3" key="1">
    <citation type="submission" date="2016-10" db="EMBL/GenBank/DDBJ databases">
        <authorList>
            <person name="Varghese N."/>
            <person name="Submissions S."/>
        </authorList>
    </citation>
    <scope>NUCLEOTIDE SEQUENCE [LARGE SCALE GENOMIC DNA]</scope>
    <source>
        <strain evidence="2 3">IBRC-M10081</strain>
    </source>
</reference>
<evidence type="ECO:0000313" key="2">
    <source>
        <dbReference type="EMBL" id="SEW01257.1"/>
    </source>
</evidence>
<dbReference type="PANTHER" id="PTHR30041">
    <property type="entry name" value="ARSENATE REDUCTASE"/>
    <property type="match status" value="1"/>
</dbReference>